<dbReference type="InterPro" id="IPR006600">
    <property type="entry name" value="HTH_CenpB_DNA-bd_dom"/>
</dbReference>
<dbReference type="GO" id="GO:0003677">
    <property type="term" value="F:DNA binding"/>
    <property type="evidence" value="ECO:0007669"/>
    <property type="project" value="UniProtKB-KW"/>
</dbReference>
<dbReference type="EMBL" id="JBJJXI010000096">
    <property type="protein sequence ID" value="KAL3393721.1"/>
    <property type="molecule type" value="Genomic_DNA"/>
</dbReference>
<protein>
    <recommendedName>
        <fullName evidence="3">HTH CENPB-type domain-containing protein</fullName>
    </recommendedName>
</protein>
<dbReference type="Pfam" id="PF03221">
    <property type="entry name" value="HTH_Tnp_Tc5"/>
    <property type="match status" value="1"/>
</dbReference>
<comment type="caution">
    <text evidence="4">The sequence shown here is derived from an EMBL/GenBank/DDBJ whole genome shotgun (WGS) entry which is preliminary data.</text>
</comment>
<dbReference type="PROSITE" id="PS51253">
    <property type="entry name" value="HTH_CENPB"/>
    <property type="match status" value="1"/>
</dbReference>
<evidence type="ECO:0000256" key="1">
    <source>
        <dbReference type="ARBA" id="ARBA00004123"/>
    </source>
</evidence>
<dbReference type="AlphaFoldDB" id="A0ABD2WKV6"/>
<gene>
    <name evidence="4" type="ORF">TKK_011981</name>
</gene>
<organism evidence="4 5">
    <name type="scientific">Trichogramma kaykai</name>
    <dbReference type="NCBI Taxonomy" id="54128"/>
    <lineage>
        <taxon>Eukaryota</taxon>
        <taxon>Metazoa</taxon>
        <taxon>Ecdysozoa</taxon>
        <taxon>Arthropoda</taxon>
        <taxon>Hexapoda</taxon>
        <taxon>Insecta</taxon>
        <taxon>Pterygota</taxon>
        <taxon>Neoptera</taxon>
        <taxon>Endopterygota</taxon>
        <taxon>Hymenoptera</taxon>
        <taxon>Apocrita</taxon>
        <taxon>Proctotrupomorpha</taxon>
        <taxon>Chalcidoidea</taxon>
        <taxon>Trichogrammatidae</taxon>
        <taxon>Trichogramma</taxon>
    </lineage>
</organism>
<name>A0ABD2WKV6_9HYME</name>
<comment type="subcellular location">
    <subcellularLocation>
        <location evidence="1">Nucleus</location>
    </subcellularLocation>
</comment>
<sequence length="116" mass="13307">MKRSQNVPINGPILQSQAEKFAASMGLTDVTFNPSWITRFVKRHGISFGKICGEANSVNFSQVNTWKTEVWEKIKNEYLEDDIFNIDEAGVFYNLMPDKTFRVKGETCAENYQNCE</sequence>
<accession>A0ABD2WKV6</accession>
<evidence type="ECO:0000313" key="5">
    <source>
        <dbReference type="Proteomes" id="UP001627154"/>
    </source>
</evidence>
<feature type="domain" description="HTH CENPB-type" evidence="3">
    <location>
        <begin position="1"/>
        <end position="50"/>
    </location>
</feature>
<reference evidence="4 5" key="1">
    <citation type="journal article" date="2024" name="bioRxiv">
        <title>A reference genome for Trichogramma kaykai: A tiny desert-dwelling parasitoid wasp with competing sex-ratio distorters.</title>
        <authorList>
            <person name="Culotta J."/>
            <person name="Lindsey A.R."/>
        </authorList>
    </citation>
    <scope>NUCLEOTIDE SEQUENCE [LARGE SCALE GENOMIC DNA]</scope>
    <source>
        <strain evidence="4 5">KSX58</strain>
    </source>
</reference>
<dbReference type="Gene3D" id="1.10.10.60">
    <property type="entry name" value="Homeodomain-like"/>
    <property type="match status" value="1"/>
</dbReference>
<dbReference type="Proteomes" id="UP001627154">
    <property type="component" value="Unassembled WGS sequence"/>
</dbReference>
<dbReference type="PANTHER" id="PTHR19303:SF73">
    <property type="entry name" value="PROTEIN PDC2"/>
    <property type="match status" value="1"/>
</dbReference>
<evidence type="ECO:0000256" key="2">
    <source>
        <dbReference type="ARBA" id="ARBA00023125"/>
    </source>
</evidence>
<keyword evidence="2" id="KW-0238">DNA-binding</keyword>
<dbReference type="GO" id="GO:0005634">
    <property type="term" value="C:nucleus"/>
    <property type="evidence" value="ECO:0007669"/>
    <property type="project" value="UniProtKB-SubCell"/>
</dbReference>
<evidence type="ECO:0000259" key="3">
    <source>
        <dbReference type="PROSITE" id="PS51253"/>
    </source>
</evidence>
<keyword evidence="5" id="KW-1185">Reference proteome</keyword>
<dbReference type="SUPFAM" id="SSF46689">
    <property type="entry name" value="Homeodomain-like"/>
    <property type="match status" value="1"/>
</dbReference>
<dbReference type="InterPro" id="IPR009057">
    <property type="entry name" value="Homeodomain-like_sf"/>
</dbReference>
<dbReference type="SMART" id="SM00674">
    <property type="entry name" value="CENPB"/>
    <property type="match status" value="1"/>
</dbReference>
<dbReference type="InterPro" id="IPR050863">
    <property type="entry name" value="CenT-Element_Derived"/>
</dbReference>
<dbReference type="PANTHER" id="PTHR19303">
    <property type="entry name" value="TRANSPOSON"/>
    <property type="match status" value="1"/>
</dbReference>
<evidence type="ECO:0000313" key="4">
    <source>
        <dbReference type="EMBL" id="KAL3393721.1"/>
    </source>
</evidence>
<proteinExistence type="predicted"/>